<dbReference type="EMBL" id="CADCVY010000025">
    <property type="protein sequence ID" value="CAA9493793.1"/>
    <property type="molecule type" value="Genomic_DNA"/>
</dbReference>
<evidence type="ECO:0000256" key="1">
    <source>
        <dbReference type="SAM" id="SignalP"/>
    </source>
</evidence>
<dbReference type="Gene3D" id="3.10.450.50">
    <property type="match status" value="1"/>
</dbReference>
<keyword evidence="1" id="KW-0732">Signal</keyword>
<feature type="chain" id="PRO_5027054737" description="DUF4440 domain-containing protein" evidence="1">
    <location>
        <begin position="21"/>
        <end position="327"/>
    </location>
</feature>
<sequence length="327" mass="36933">MRLMMAALVSVAAVAAAPLAASVAPLTPEGRVMLAKRNALEAHARTSFRDQGLIEKLQDWRKTWGYILVGKEGARVAPRLIVKDEFGWYEMRPGATRRLPIAAGHALNRLLTSAAVWTEQPYIWGAPCRGKPRLFVIRHAGKEQFGRLECGREGLAAQAARIAETLSAPAARAAILPSRVDPPVPGLRRAQHLNNGDIFERLSEMNYAWDRKTLAGFVEPYAENAVVERPEAVLRGRRDIVEWARRMQDWDGPYTVEGSRRVHQMNMPTQASETVRYTTHELRWIEDGKPVRQTFSTAWRNNGGLWQIVHERVSPVKPVTDRDLRRR</sequence>
<accession>A0A6J4SGZ8</accession>
<feature type="signal peptide" evidence="1">
    <location>
        <begin position="1"/>
        <end position="20"/>
    </location>
</feature>
<dbReference type="InterPro" id="IPR032710">
    <property type="entry name" value="NTF2-like_dom_sf"/>
</dbReference>
<organism evidence="2">
    <name type="scientific">uncultured Sphingomonas sp</name>
    <dbReference type="NCBI Taxonomy" id="158754"/>
    <lineage>
        <taxon>Bacteria</taxon>
        <taxon>Pseudomonadati</taxon>
        <taxon>Pseudomonadota</taxon>
        <taxon>Alphaproteobacteria</taxon>
        <taxon>Sphingomonadales</taxon>
        <taxon>Sphingomonadaceae</taxon>
        <taxon>Sphingomonas</taxon>
        <taxon>environmental samples</taxon>
    </lineage>
</organism>
<proteinExistence type="predicted"/>
<protein>
    <recommendedName>
        <fullName evidence="3">DUF4440 domain-containing protein</fullName>
    </recommendedName>
</protein>
<name>A0A6J4SGZ8_9SPHN</name>
<dbReference type="SUPFAM" id="SSF54427">
    <property type="entry name" value="NTF2-like"/>
    <property type="match status" value="1"/>
</dbReference>
<gene>
    <name evidence="2" type="ORF">AVDCRST_MAG44-363</name>
</gene>
<reference evidence="2" key="1">
    <citation type="submission" date="2020-02" db="EMBL/GenBank/DDBJ databases">
        <authorList>
            <person name="Meier V. D."/>
        </authorList>
    </citation>
    <scope>NUCLEOTIDE SEQUENCE</scope>
    <source>
        <strain evidence="2">AVDCRST_MAG44</strain>
    </source>
</reference>
<evidence type="ECO:0000313" key="2">
    <source>
        <dbReference type="EMBL" id="CAA9493793.1"/>
    </source>
</evidence>
<dbReference type="AlphaFoldDB" id="A0A6J4SGZ8"/>
<evidence type="ECO:0008006" key="3">
    <source>
        <dbReference type="Google" id="ProtNLM"/>
    </source>
</evidence>